<dbReference type="AlphaFoldDB" id="A0A238YIN3"/>
<keyword evidence="1" id="KW-0812">Transmembrane</keyword>
<accession>A0A238YIN3</accession>
<organism evidence="2 3">
    <name type="scientific">Hymenobacter mucosus</name>
    <dbReference type="NCBI Taxonomy" id="1411120"/>
    <lineage>
        <taxon>Bacteria</taxon>
        <taxon>Pseudomonadati</taxon>
        <taxon>Bacteroidota</taxon>
        <taxon>Cytophagia</taxon>
        <taxon>Cytophagales</taxon>
        <taxon>Hymenobacteraceae</taxon>
        <taxon>Hymenobacter</taxon>
    </lineage>
</organism>
<evidence type="ECO:0000313" key="3">
    <source>
        <dbReference type="Proteomes" id="UP000198310"/>
    </source>
</evidence>
<dbReference type="Proteomes" id="UP000198310">
    <property type="component" value="Unassembled WGS sequence"/>
</dbReference>
<protein>
    <submittedName>
        <fullName evidence="2">Uncharacterized protein</fullName>
    </submittedName>
</protein>
<name>A0A238YIN3_9BACT</name>
<evidence type="ECO:0000313" key="2">
    <source>
        <dbReference type="EMBL" id="SNR70987.1"/>
    </source>
</evidence>
<keyword evidence="1" id="KW-1133">Transmembrane helix</keyword>
<feature type="transmembrane region" description="Helical" evidence="1">
    <location>
        <begin position="207"/>
        <end position="230"/>
    </location>
</feature>
<evidence type="ECO:0000256" key="1">
    <source>
        <dbReference type="SAM" id="Phobius"/>
    </source>
</evidence>
<dbReference type="EMBL" id="FZNS01000005">
    <property type="protein sequence ID" value="SNR70987.1"/>
    <property type="molecule type" value="Genomic_DNA"/>
</dbReference>
<keyword evidence="3" id="KW-1185">Reference proteome</keyword>
<sequence>MKILVRSLALIALIATFGSLLYSIYGYYVSKKINTDEEELYTYIQTHTSSLELPSLYGTTTTLTTNVVLDSINSLLEPNIIMPGGMYSSTLDRRKARSINQRLDLECLYFLSKSNFINDILPKNQFTSIPEFYGVHIQQEYELLTSRVLDRNFGRMVIGLLFFIAWLFLFIIIIKHTSMSIYEEDKIYFRYKWSNNSNLIGRRLISLLYNTIFFVAIFSTLIFSICNRIYPNSDFDDFFMPHQAVVAICFIGMFFIWALTSMGWWVFSKRV</sequence>
<dbReference type="RefSeq" id="WP_089333091.1">
    <property type="nucleotide sequence ID" value="NZ_FZNS01000005.1"/>
</dbReference>
<feature type="transmembrane region" description="Helical" evidence="1">
    <location>
        <begin position="7"/>
        <end position="28"/>
    </location>
</feature>
<gene>
    <name evidence="2" type="ORF">SAMN06269173_105276</name>
</gene>
<keyword evidence="1" id="KW-0472">Membrane</keyword>
<proteinExistence type="predicted"/>
<feature type="transmembrane region" description="Helical" evidence="1">
    <location>
        <begin position="153"/>
        <end position="174"/>
    </location>
</feature>
<reference evidence="3" key="1">
    <citation type="submission" date="2017-06" db="EMBL/GenBank/DDBJ databases">
        <authorList>
            <person name="Varghese N."/>
            <person name="Submissions S."/>
        </authorList>
    </citation>
    <scope>NUCLEOTIDE SEQUENCE [LARGE SCALE GENOMIC DNA]</scope>
    <source>
        <strain evidence="3">DSM 28041</strain>
    </source>
</reference>
<feature type="transmembrane region" description="Helical" evidence="1">
    <location>
        <begin position="242"/>
        <end position="267"/>
    </location>
</feature>